<dbReference type="RefSeq" id="WP_138644958.1">
    <property type="nucleotide sequence ID" value="NZ_VCKW01000041.1"/>
</dbReference>
<keyword evidence="1" id="KW-0812">Transmembrane</keyword>
<organism evidence="2 3">
    <name type="scientific">Actinomadura soli</name>
    <dbReference type="NCBI Taxonomy" id="2508997"/>
    <lineage>
        <taxon>Bacteria</taxon>
        <taxon>Bacillati</taxon>
        <taxon>Actinomycetota</taxon>
        <taxon>Actinomycetes</taxon>
        <taxon>Streptosporangiales</taxon>
        <taxon>Thermomonosporaceae</taxon>
        <taxon>Actinomadura</taxon>
    </lineage>
</organism>
<accession>A0A5C4JFL9</accession>
<feature type="transmembrane region" description="Helical" evidence="1">
    <location>
        <begin position="12"/>
        <end position="29"/>
    </location>
</feature>
<keyword evidence="1" id="KW-0472">Membrane</keyword>
<name>A0A5C4JFL9_9ACTN</name>
<reference evidence="2 3" key="1">
    <citation type="submission" date="2019-05" db="EMBL/GenBank/DDBJ databases">
        <title>Draft genome sequence of Actinomadura sp. 14C53.</title>
        <authorList>
            <person name="Saricaoglu S."/>
            <person name="Isik K."/>
        </authorList>
    </citation>
    <scope>NUCLEOTIDE SEQUENCE [LARGE SCALE GENOMIC DNA]</scope>
    <source>
        <strain evidence="2 3">14C53</strain>
    </source>
</reference>
<evidence type="ECO:0000313" key="2">
    <source>
        <dbReference type="EMBL" id="TMR03407.1"/>
    </source>
</evidence>
<keyword evidence="3" id="KW-1185">Reference proteome</keyword>
<evidence type="ECO:0000256" key="1">
    <source>
        <dbReference type="SAM" id="Phobius"/>
    </source>
</evidence>
<protein>
    <submittedName>
        <fullName evidence="2">Uncharacterized protein</fullName>
    </submittedName>
</protein>
<comment type="caution">
    <text evidence="2">The sequence shown here is derived from an EMBL/GenBank/DDBJ whole genome shotgun (WGS) entry which is preliminary data.</text>
</comment>
<proteinExistence type="predicted"/>
<dbReference type="Proteomes" id="UP000309174">
    <property type="component" value="Unassembled WGS sequence"/>
</dbReference>
<dbReference type="EMBL" id="VCKW01000041">
    <property type="protein sequence ID" value="TMR03407.1"/>
    <property type="molecule type" value="Genomic_DNA"/>
</dbReference>
<keyword evidence="1" id="KW-1133">Transmembrane helix</keyword>
<evidence type="ECO:0000313" key="3">
    <source>
        <dbReference type="Proteomes" id="UP000309174"/>
    </source>
</evidence>
<dbReference type="AlphaFoldDB" id="A0A5C4JFL9"/>
<sequence>MPNRYRRERAAATAFVVWVAVLSVLVGYADTGPEQAAALALAALTAAAPPLAASKKPETRTMSSGSPILRHDMSASACACSASAGGSSSP</sequence>
<gene>
    <name evidence="2" type="ORF">ETD83_10905</name>
</gene>